<protein>
    <recommendedName>
        <fullName evidence="3">Amidase</fullName>
    </recommendedName>
</protein>
<evidence type="ECO:0000313" key="2">
    <source>
        <dbReference type="Proteomes" id="UP000309128"/>
    </source>
</evidence>
<dbReference type="EMBL" id="VCKY01000189">
    <property type="protein sequence ID" value="TMR10480.1"/>
    <property type="molecule type" value="Genomic_DNA"/>
</dbReference>
<dbReference type="SUPFAM" id="SSF75304">
    <property type="entry name" value="Amidase signature (AS) enzymes"/>
    <property type="match status" value="1"/>
</dbReference>
<keyword evidence="2" id="KW-1185">Reference proteome</keyword>
<dbReference type="InterPro" id="IPR036928">
    <property type="entry name" value="AS_sf"/>
</dbReference>
<dbReference type="OrthoDB" id="182039at2"/>
<reference evidence="1 2" key="1">
    <citation type="submission" date="2019-05" db="EMBL/GenBank/DDBJ databases">
        <title>Draft genome sequence of Nonomuraea turkmeniaca DSM 43926.</title>
        <authorList>
            <person name="Saricaoglu S."/>
            <person name="Isik K."/>
        </authorList>
    </citation>
    <scope>NUCLEOTIDE SEQUENCE [LARGE SCALE GENOMIC DNA]</scope>
    <source>
        <strain evidence="1 2">DSM 43926</strain>
    </source>
</reference>
<evidence type="ECO:0000313" key="1">
    <source>
        <dbReference type="EMBL" id="TMR10480.1"/>
    </source>
</evidence>
<name>A0A5S4FMT7_9ACTN</name>
<sequence length="86" mass="9238">MKFHEYARYDAVGISDLIKAGEITADEVEATARQALTVTNTKLNGLALPILSPALDHAEDGPFAGVPFLIKDHGPVAAQLGREPRR</sequence>
<proteinExistence type="predicted"/>
<dbReference type="RefSeq" id="WP_138671737.1">
    <property type="nucleotide sequence ID" value="NZ_VCKY01000189.1"/>
</dbReference>
<gene>
    <name evidence="1" type="ORF">ETD86_39455</name>
</gene>
<dbReference type="AlphaFoldDB" id="A0A5S4FMT7"/>
<organism evidence="1 2">
    <name type="scientific">Nonomuraea turkmeniaca</name>
    <dbReference type="NCBI Taxonomy" id="103838"/>
    <lineage>
        <taxon>Bacteria</taxon>
        <taxon>Bacillati</taxon>
        <taxon>Actinomycetota</taxon>
        <taxon>Actinomycetes</taxon>
        <taxon>Streptosporangiales</taxon>
        <taxon>Streptosporangiaceae</taxon>
        <taxon>Nonomuraea</taxon>
    </lineage>
</organism>
<accession>A0A5S4FMT7</accession>
<evidence type="ECO:0008006" key="3">
    <source>
        <dbReference type="Google" id="ProtNLM"/>
    </source>
</evidence>
<dbReference type="Gene3D" id="3.90.1300.10">
    <property type="entry name" value="Amidase signature (AS) domain"/>
    <property type="match status" value="1"/>
</dbReference>
<comment type="caution">
    <text evidence="1">The sequence shown here is derived from an EMBL/GenBank/DDBJ whole genome shotgun (WGS) entry which is preliminary data.</text>
</comment>
<dbReference type="Proteomes" id="UP000309128">
    <property type="component" value="Unassembled WGS sequence"/>
</dbReference>